<dbReference type="EMBL" id="CP024201">
    <property type="protein sequence ID" value="ATQ41219.1"/>
    <property type="molecule type" value="Genomic_DNA"/>
</dbReference>
<dbReference type="PROSITE" id="PS51352">
    <property type="entry name" value="THIOREDOXIN_2"/>
    <property type="match status" value="1"/>
</dbReference>
<dbReference type="InterPro" id="IPR012336">
    <property type="entry name" value="Thioredoxin-like_fold"/>
</dbReference>
<dbReference type="Gene3D" id="3.40.30.10">
    <property type="entry name" value="Glutaredoxin"/>
    <property type="match status" value="1"/>
</dbReference>
<dbReference type="PANTHER" id="PTHR13887:SF56">
    <property type="entry name" value="THIOREDOXIN-LIKE REDUCTASE RV2466C"/>
    <property type="match status" value="1"/>
</dbReference>
<dbReference type="OrthoDB" id="8478320at2"/>
<name>A0A2D2AT93_9CAUL</name>
<proteinExistence type="inferred from homology"/>
<protein>
    <submittedName>
        <fullName evidence="4">Disulfide bond formation protein DsbA</fullName>
    </submittedName>
</protein>
<comment type="function">
    <text evidence="1">May be required for disulfide bond formation in some proteins.</text>
</comment>
<evidence type="ECO:0000313" key="4">
    <source>
        <dbReference type="EMBL" id="ATQ41219.1"/>
    </source>
</evidence>
<keyword evidence="5" id="KW-1185">Reference proteome</keyword>
<reference evidence="4 5" key="1">
    <citation type="submission" date="2017-10" db="EMBL/GenBank/DDBJ databases">
        <title>Genome sequence of Caulobacter mirabilis FWC38.</title>
        <authorList>
            <person name="Fiebig A."/>
            <person name="Crosson S."/>
        </authorList>
    </citation>
    <scope>NUCLEOTIDE SEQUENCE [LARGE SCALE GENOMIC DNA]</scope>
    <source>
        <strain evidence="4 5">FWC 38</strain>
    </source>
</reference>
<feature type="domain" description="Thioredoxin" evidence="3">
    <location>
        <begin position="31"/>
        <end position="225"/>
    </location>
</feature>
<dbReference type="InterPro" id="IPR036249">
    <property type="entry name" value="Thioredoxin-like_sf"/>
</dbReference>
<dbReference type="InterPro" id="IPR013766">
    <property type="entry name" value="Thioredoxin_domain"/>
</dbReference>
<comment type="similarity">
    <text evidence="2">Belongs to the thioredoxin family. DsbA subfamily.</text>
</comment>
<evidence type="ECO:0000256" key="1">
    <source>
        <dbReference type="ARBA" id="ARBA00003565"/>
    </source>
</evidence>
<dbReference type="Proteomes" id="UP000228945">
    <property type="component" value="Chromosome"/>
</dbReference>
<dbReference type="KEGG" id="cmb:CSW64_01735"/>
<sequence>MVETGLDAVRTATDGRGEVCMASRRTYLAGLTALALLPAGTVLAQAKSPVRPDDMTLGNPKAKVVVVEYASLSCPHCAAFHKSVFPAFRKKYIDSGKVLFVFREFVTPPPQLAIPATMLARCAGKQNYFTVVERVFAAQDGIYKDGTIEGLQKTLKGIGAGVGVDEKRYDACMNDQAAFDALKARIETASNLDGVRGTPTFYVNGVLVKQTAGEMDLATLDKAIAAAAKRK</sequence>
<organism evidence="4 5">
    <name type="scientific">Caulobacter mirabilis</name>
    <dbReference type="NCBI Taxonomy" id="69666"/>
    <lineage>
        <taxon>Bacteria</taxon>
        <taxon>Pseudomonadati</taxon>
        <taxon>Pseudomonadota</taxon>
        <taxon>Alphaproteobacteria</taxon>
        <taxon>Caulobacterales</taxon>
        <taxon>Caulobacteraceae</taxon>
        <taxon>Caulobacter</taxon>
    </lineage>
</organism>
<accession>A0A2D2AT93</accession>
<evidence type="ECO:0000256" key="2">
    <source>
        <dbReference type="ARBA" id="ARBA00005791"/>
    </source>
</evidence>
<gene>
    <name evidence="4" type="ORF">CSW64_01735</name>
</gene>
<dbReference type="SUPFAM" id="SSF52833">
    <property type="entry name" value="Thioredoxin-like"/>
    <property type="match status" value="1"/>
</dbReference>
<dbReference type="AlphaFoldDB" id="A0A2D2AT93"/>
<evidence type="ECO:0000259" key="3">
    <source>
        <dbReference type="PROSITE" id="PS51352"/>
    </source>
</evidence>
<dbReference type="Pfam" id="PF13462">
    <property type="entry name" value="Thioredoxin_4"/>
    <property type="match status" value="1"/>
</dbReference>
<dbReference type="PANTHER" id="PTHR13887">
    <property type="entry name" value="GLUTATHIONE S-TRANSFERASE KAPPA"/>
    <property type="match status" value="1"/>
</dbReference>
<evidence type="ECO:0000313" key="5">
    <source>
        <dbReference type="Proteomes" id="UP000228945"/>
    </source>
</evidence>